<reference evidence="3" key="1">
    <citation type="journal article" date="2013" name="Genome Announc.">
        <title>Draft genome sequence of Botrytis cinerea BcDW1, inoculum for noble rot of grape berries.</title>
        <authorList>
            <person name="Blanco-Ulate B."/>
            <person name="Allen G."/>
            <person name="Powell A.L."/>
            <person name="Cantu D."/>
        </authorList>
    </citation>
    <scope>NUCLEOTIDE SEQUENCE [LARGE SCALE GENOMIC DNA]</scope>
    <source>
        <strain evidence="3">BcDW1</strain>
    </source>
</reference>
<feature type="region of interest" description="Disordered" evidence="1">
    <location>
        <begin position="244"/>
        <end position="326"/>
    </location>
</feature>
<proteinExistence type="predicted"/>
<feature type="region of interest" description="Disordered" evidence="1">
    <location>
        <begin position="191"/>
        <end position="218"/>
    </location>
</feature>
<dbReference type="AlphaFoldDB" id="M7UJK2"/>
<feature type="region of interest" description="Disordered" evidence="1">
    <location>
        <begin position="95"/>
        <end position="144"/>
    </location>
</feature>
<feature type="compositionally biased region" description="Polar residues" evidence="1">
    <location>
        <begin position="296"/>
        <end position="307"/>
    </location>
</feature>
<sequence>MLCLLYPFRTNSSDTAHSGFSNFSQTPNAGLHVSITNSPPNPRSAEAHRATKGVPKDKILYGNFEGRVSTSTYPTKPEVERDAYRDAVADNVPANSNMKKLNDKYKKADNMTEEAKKAYRSHRKNEAAKESDMKAEKKAKLPEKQRKYRGVPAGTKEFHEKAISLVKHAIECAKQAENLRDQMATDYIATEPSKKSADGHKKRATQQGQSASKFRDNLEDHKKAIDSFNTAETASIAALNDRMKRVAVGDQEESDTDQEGSEQPRSGRSETKLIKKGKGRAVVGDQEQSDTDQEGSKQPRSGRSGTKPSKKGKERPKNHSRTRGEH</sequence>
<accession>M7UJK2</accession>
<dbReference type="EMBL" id="KB707984">
    <property type="protein sequence ID" value="EMR83727.1"/>
    <property type="molecule type" value="Genomic_DNA"/>
</dbReference>
<name>M7UJK2_BOTF1</name>
<gene>
    <name evidence="2" type="ORF">BcDW1_7650</name>
</gene>
<feature type="compositionally biased region" description="Basic and acidic residues" evidence="1">
    <location>
        <begin position="100"/>
        <end position="117"/>
    </location>
</feature>
<organism evidence="2 3">
    <name type="scientific">Botryotinia fuckeliana (strain BcDW1)</name>
    <name type="common">Noble rot fungus</name>
    <name type="synonym">Botrytis cinerea</name>
    <dbReference type="NCBI Taxonomy" id="1290391"/>
    <lineage>
        <taxon>Eukaryota</taxon>
        <taxon>Fungi</taxon>
        <taxon>Dikarya</taxon>
        <taxon>Ascomycota</taxon>
        <taxon>Pezizomycotina</taxon>
        <taxon>Leotiomycetes</taxon>
        <taxon>Helotiales</taxon>
        <taxon>Sclerotiniaceae</taxon>
        <taxon>Botrytis</taxon>
    </lineage>
</organism>
<dbReference type="OrthoDB" id="3562425at2759"/>
<feature type="compositionally biased region" description="Basic residues" evidence="1">
    <location>
        <begin position="308"/>
        <end position="326"/>
    </location>
</feature>
<dbReference type="Proteomes" id="UP000012045">
    <property type="component" value="Unassembled WGS sequence"/>
</dbReference>
<feature type="compositionally biased region" description="Acidic residues" evidence="1">
    <location>
        <begin position="250"/>
        <end position="260"/>
    </location>
</feature>
<evidence type="ECO:0000256" key="1">
    <source>
        <dbReference type="SAM" id="MobiDB-lite"/>
    </source>
</evidence>
<evidence type="ECO:0000313" key="3">
    <source>
        <dbReference type="Proteomes" id="UP000012045"/>
    </source>
</evidence>
<feature type="compositionally biased region" description="Basic and acidic residues" evidence="1">
    <location>
        <begin position="124"/>
        <end position="144"/>
    </location>
</feature>
<dbReference type="HOGENOM" id="CLU_852562_0_0_1"/>
<protein>
    <submittedName>
        <fullName evidence="2">Uncharacterized protein</fullName>
    </submittedName>
</protein>
<evidence type="ECO:0000313" key="2">
    <source>
        <dbReference type="EMBL" id="EMR83727.1"/>
    </source>
</evidence>